<evidence type="ECO:0000313" key="2">
    <source>
        <dbReference type="Proteomes" id="UP001352223"/>
    </source>
</evidence>
<keyword evidence="2" id="KW-1185">Reference proteome</keyword>
<proteinExistence type="predicted"/>
<evidence type="ECO:0008006" key="3">
    <source>
        <dbReference type="Google" id="ProtNLM"/>
    </source>
</evidence>
<dbReference type="EMBL" id="JAOZYB010000006">
    <property type="protein sequence ID" value="MEB3959146.1"/>
    <property type="molecule type" value="Genomic_DNA"/>
</dbReference>
<accession>A0ABU6C4V1</accession>
<dbReference type="Proteomes" id="UP001352223">
    <property type="component" value="Unassembled WGS sequence"/>
</dbReference>
<evidence type="ECO:0000313" key="1">
    <source>
        <dbReference type="EMBL" id="MEB3959146.1"/>
    </source>
</evidence>
<reference evidence="1 2" key="1">
    <citation type="submission" date="2022-10" db="EMBL/GenBank/DDBJ databases">
        <authorList>
            <person name="Xie J."/>
            <person name="Shen N."/>
        </authorList>
    </citation>
    <scope>NUCLEOTIDE SEQUENCE [LARGE SCALE GENOMIC DNA]</scope>
    <source>
        <strain evidence="1 2">DSM 41681</strain>
    </source>
</reference>
<protein>
    <recommendedName>
        <fullName evidence="3">3-beta hydroxysteroid dehydrogenase</fullName>
    </recommendedName>
</protein>
<comment type="caution">
    <text evidence="1">The sequence shown here is derived from an EMBL/GenBank/DDBJ whole genome shotgun (WGS) entry which is preliminary data.</text>
</comment>
<name>A0ABU6C4V1_9ACTN</name>
<gene>
    <name evidence="1" type="ORF">OKJ48_02575</name>
</gene>
<sequence>MFPHFGWLAAILAPDQPSSAELTRKLIGWEPTRPGLLADLDEGHYFRQGA</sequence>
<dbReference type="RefSeq" id="WP_324766129.1">
    <property type="nucleotide sequence ID" value="NZ_BAAATS010000013.1"/>
</dbReference>
<organism evidence="1 2">
    <name type="scientific">Streptomyces kunmingensis</name>
    <dbReference type="NCBI Taxonomy" id="68225"/>
    <lineage>
        <taxon>Bacteria</taxon>
        <taxon>Bacillati</taxon>
        <taxon>Actinomycetota</taxon>
        <taxon>Actinomycetes</taxon>
        <taxon>Kitasatosporales</taxon>
        <taxon>Streptomycetaceae</taxon>
        <taxon>Streptomyces</taxon>
    </lineage>
</organism>